<organism evidence="7 8">
    <name type="scientific">Xylaria flabelliformis</name>
    <dbReference type="NCBI Taxonomy" id="2512241"/>
    <lineage>
        <taxon>Eukaryota</taxon>
        <taxon>Fungi</taxon>
        <taxon>Dikarya</taxon>
        <taxon>Ascomycota</taxon>
        <taxon>Pezizomycotina</taxon>
        <taxon>Sordariomycetes</taxon>
        <taxon>Xylariomycetidae</taxon>
        <taxon>Xylariales</taxon>
        <taxon>Xylariaceae</taxon>
        <taxon>Xylaria</taxon>
    </lineage>
</organism>
<gene>
    <name evidence="7" type="ORF">FHL15_009937</name>
</gene>
<dbReference type="Gene3D" id="3.90.228.10">
    <property type="match status" value="1"/>
</dbReference>
<evidence type="ECO:0000256" key="5">
    <source>
        <dbReference type="SAM" id="MobiDB-lite"/>
    </source>
</evidence>
<feature type="compositionally biased region" description="Basic and acidic residues" evidence="5">
    <location>
        <begin position="908"/>
        <end position="917"/>
    </location>
</feature>
<dbReference type="STRING" id="2512241.A0A553HMD5"/>
<dbReference type="Pfam" id="PF00644">
    <property type="entry name" value="PARP"/>
    <property type="match status" value="1"/>
</dbReference>
<keyword evidence="3" id="KW-0548">Nucleotidyltransferase</keyword>
<evidence type="ECO:0000259" key="6">
    <source>
        <dbReference type="PROSITE" id="PS50127"/>
    </source>
</evidence>
<dbReference type="SUPFAM" id="SSF54495">
    <property type="entry name" value="UBC-like"/>
    <property type="match status" value="1"/>
</dbReference>
<dbReference type="PROSITE" id="PS50127">
    <property type="entry name" value="UBC_2"/>
    <property type="match status" value="1"/>
</dbReference>
<accession>A0A553HMD5</accession>
<dbReference type="OrthoDB" id="109543at2759"/>
<feature type="domain" description="UBC core" evidence="6">
    <location>
        <begin position="947"/>
        <end position="1118"/>
    </location>
</feature>
<evidence type="ECO:0000256" key="4">
    <source>
        <dbReference type="ARBA" id="ARBA00023027"/>
    </source>
</evidence>
<keyword evidence="8" id="KW-1185">Reference proteome</keyword>
<comment type="caution">
    <text evidence="7">The sequence shown here is derived from an EMBL/GenBank/DDBJ whole genome shotgun (WGS) entry which is preliminary data.</text>
</comment>
<protein>
    <recommendedName>
        <fullName evidence="6">UBC core domain-containing protein</fullName>
    </recommendedName>
</protein>
<dbReference type="InterPro" id="IPR000608">
    <property type="entry name" value="UBC"/>
</dbReference>
<dbReference type="PANTHER" id="PTHR21328">
    <property type="entry name" value="POLY ADP-RIBOSE POLYMERASE FAMILY, MEMBER PARP"/>
    <property type="match status" value="1"/>
</dbReference>
<evidence type="ECO:0000313" key="8">
    <source>
        <dbReference type="Proteomes" id="UP000319160"/>
    </source>
</evidence>
<evidence type="ECO:0000256" key="1">
    <source>
        <dbReference type="ARBA" id="ARBA00022676"/>
    </source>
</evidence>
<evidence type="ECO:0000313" key="7">
    <source>
        <dbReference type="EMBL" id="TRX89124.1"/>
    </source>
</evidence>
<dbReference type="CDD" id="cd23802">
    <property type="entry name" value="UBCc_UBE2Q"/>
    <property type="match status" value="1"/>
</dbReference>
<dbReference type="FunFam" id="3.10.110.10:FF:000107">
    <property type="entry name" value="Ubiquitin conjugating enzyme, putative"/>
    <property type="match status" value="1"/>
</dbReference>
<reference evidence="8" key="1">
    <citation type="submission" date="2019-06" db="EMBL/GenBank/DDBJ databases">
        <title>Draft genome sequence of the griseofulvin-producing fungus Xylaria cubensis strain G536.</title>
        <authorList>
            <person name="Mead M.E."/>
            <person name="Raja H.A."/>
            <person name="Steenwyk J.L."/>
            <person name="Knowles S.L."/>
            <person name="Oberlies N.H."/>
            <person name="Rokas A."/>
        </authorList>
    </citation>
    <scope>NUCLEOTIDE SEQUENCE [LARGE SCALE GENOMIC DNA]</scope>
    <source>
        <strain evidence="8">G536</strain>
    </source>
</reference>
<proteinExistence type="predicted"/>
<keyword evidence="2" id="KW-0808">Transferase</keyword>
<dbReference type="GO" id="GO:0003950">
    <property type="term" value="F:NAD+ poly-ADP-ribosyltransferase activity"/>
    <property type="evidence" value="ECO:0007669"/>
    <property type="project" value="InterPro"/>
</dbReference>
<sequence length="1128" mass="126803">MPLSSARNRLQADILAAGEETIPFIVRIGKGDVQDEFVFAFAHSRIPSGEIEIRVMPQDTASYPGDNYFLVYTDDEVPANIRKILEDAMISTKGMSIADLLKTLSRKLCSSLESADGEQDDGDDDIVLKGVASSEESDDSDLDNPIDYGDDDDFGLVDGSPHTARVKIRDVIFERIRKDFKAVRNAGFKVGKICGVDHRSAHSILSMSIRVSKLGLSKEIHASWNLEPSEYLVLLMKYDGEYEPFEDTMKRPVGQIPLSFRLRKCSKYRPTLAEATAAFSPARSKLYPKQSEQESAIDENSPAGNSSLLTFGIGDSIDLLLDTGFLSMMKIRKMRSVSWDEARKIHSHFTISAWDTGPIKMPILVPRSTGIADTNLPPVLMNDHLSSADPVSLPLVAMQFALRYLIKCTDYCMICHDRIDETFEALKPYVCGNPLCLYQYMSLGLGPSIDQEIINQEYVVDLLISFCYASLQRTTGNEVRLREFPSGLSLQVPCVRKLSSMIKKEPRDIIIDNYGVLIEPIDIEVSWFQRTATITNQSQLDHLDLKVGQWVVIHTEHNPELHIFHHARIEDKQGEVLQLHIASRHPVPPAPTAYGQMRAWDWDNENTGFTTGRLVFCNQSLDDLQTDEEKAFSLHLLLSTLPSVREMRSYLMGKKSRQLVTWDRIPPAAMKLLRWIIASNRSFIVQLDDTLSKETNSSDVGDKKPHRSEEKVSGLDGWIQFRFAQGSPEKEARFLEAVREVESPHRTILAWHGSAVGNWHSIIREGLDFKVIANGRAFGHGVYFSRSFDYSLSYSNLYAQEKSIWPQSLLQITQAISLNELVNQPQKFQHSVNCYVVDALHWIQCRYLFLICMGAIVFVPEIAIPSVQQRHTSTFSVSDGPNEYDTDDEDAEDISFLADGESIQSRTSRLESSKKGTDPSTLTDFRPGHLDFSKLPQFASPSYATKPAQQTIQRELQKLQKVQSATPLHELGWYIDFDKIDNMFQLIVELHSFDPSLPLAKDMKEASITSIVLEIRFLRGFPLTPPFIRVIKPRFLPFANGGGGHVTAGGAMCMELLTNTGWSPVSSMESVLLQVRLAMCNQEPKPARLEMARSAVSQYSIQEAIDAYIRAASVHGWEVPAELKEVAM</sequence>
<evidence type="ECO:0000256" key="2">
    <source>
        <dbReference type="ARBA" id="ARBA00022679"/>
    </source>
</evidence>
<keyword evidence="4" id="KW-0520">NAD</keyword>
<dbReference type="SUPFAM" id="SSF56399">
    <property type="entry name" value="ADP-ribosylation"/>
    <property type="match status" value="1"/>
</dbReference>
<keyword evidence="1" id="KW-0328">Glycosyltransferase</keyword>
<name>A0A553HMD5_9PEZI</name>
<dbReference type="InterPro" id="IPR016135">
    <property type="entry name" value="UBQ-conjugating_enzyme/RWD"/>
</dbReference>
<dbReference type="GO" id="GO:0016779">
    <property type="term" value="F:nucleotidyltransferase activity"/>
    <property type="evidence" value="ECO:0007669"/>
    <property type="project" value="UniProtKB-KW"/>
</dbReference>
<evidence type="ECO:0000256" key="3">
    <source>
        <dbReference type="ARBA" id="ARBA00022695"/>
    </source>
</evidence>
<dbReference type="AlphaFoldDB" id="A0A553HMD5"/>
<dbReference type="Gene3D" id="3.10.110.10">
    <property type="entry name" value="Ubiquitin Conjugating Enzyme"/>
    <property type="match status" value="1"/>
</dbReference>
<dbReference type="InterPro" id="IPR012317">
    <property type="entry name" value="Poly(ADP-ribose)pol_cat_dom"/>
</dbReference>
<dbReference type="EMBL" id="VFLP01000072">
    <property type="protein sequence ID" value="TRX89124.1"/>
    <property type="molecule type" value="Genomic_DNA"/>
</dbReference>
<dbReference type="Proteomes" id="UP000319160">
    <property type="component" value="Unassembled WGS sequence"/>
</dbReference>
<dbReference type="InterPro" id="IPR051838">
    <property type="entry name" value="ARTD_PARP"/>
</dbReference>
<feature type="region of interest" description="Disordered" evidence="5">
    <location>
        <begin position="903"/>
        <end position="927"/>
    </location>
</feature>